<comment type="caution">
    <text evidence="2">The sequence shown here is derived from an EMBL/GenBank/DDBJ whole genome shotgun (WGS) entry which is preliminary data.</text>
</comment>
<dbReference type="EMBL" id="BOPH01000157">
    <property type="protein sequence ID" value="GIJ75429.1"/>
    <property type="molecule type" value="Genomic_DNA"/>
</dbReference>
<evidence type="ECO:0000313" key="3">
    <source>
        <dbReference type="Proteomes" id="UP000635606"/>
    </source>
</evidence>
<evidence type="ECO:0000256" key="1">
    <source>
        <dbReference type="SAM" id="MobiDB-lite"/>
    </source>
</evidence>
<reference evidence="2" key="1">
    <citation type="submission" date="2021-01" db="EMBL/GenBank/DDBJ databases">
        <title>Whole genome shotgun sequence of Virgisporangium ochraceum NBRC 16418.</title>
        <authorList>
            <person name="Komaki H."/>
            <person name="Tamura T."/>
        </authorList>
    </citation>
    <scope>NUCLEOTIDE SEQUENCE</scope>
    <source>
        <strain evidence="2">NBRC 16418</strain>
    </source>
</reference>
<accession>A0A8J4EHW8</accession>
<dbReference type="AlphaFoldDB" id="A0A8J4EHW8"/>
<evidence type="ECO:0000313" key="2">
    <source>
        <dbReference type="EMBL" id="GIJ75429.1"/>
    </source>
</evidence>
<feature type="region of interest" description="Disordered" evidence="1">
    <location>
        <begin position="1"/>
        <end position="137"/>
    </location>
</feature>
<keyword evidence="3" id="KW-1185">Reference proteome</keyword>
<name>A0A8J4EHW8_9ACTN</name>
<feature type="compositionally biased region" description="Basic and acidic residues" evidence="1">
    <location>
        <begin position="56"/>
        <end position="74"/>
    </location>
</feature>
<protein>
    <submittedName>
        <fullName evidence="2">Uncharacterized protein</fullName>
    </submittedName>
</protein>
<feature type="compositionally biased region" description="Polar residues" evidence="1">
    <location>
        <begin position="86"/>
        <end position="98"/>
    </location>
</feature>
<gene>
    <name evidence="2" type="ORF">Voc01_103460</name>
</gene>
<feature type="compositionally biased region" description="Basic and acidic residues" evidence="1">
    <location>
        <begin position="107"/>
        <end position="117"/>
    </location>
</feature>
<sequence length="137" mass="14569">MAQQLPDGHGGRPPVGAARRQGMDPEQWRAPPTGLGPGGASLDRGDRPYRCSHGRQYQDGRDRIEQQTHQDQHRAQIRPAAAAAASGTSSGPHSTVNATGVAAADASIRRQDSDAGSRTRTATAADRWRAARVRSAR</sequence>
<organism evidence="2 3">
    <name type="scientific">Virgisporangium ochraceum</name>
    <dbReference type="NCBI Taxonomy" id="65505"/>
    <lineage>
        <taxon>Bacteria</taxon>
        <taxon>Bacillati</taxon>
        <taxon>Actinomycetota</taxon>
        <taxon>Actinomycetes</taxon>
        <taxon>Micromonosporales</taxon>
        <taxon>Micromonosporaceae</taxon>
        <taxon>Virgisporangium</taxon>
    </lineage>
</organism>
<dbReference type="Proteomes" id="UP000635606">
    <property type="component" value="Unassembled WGS sequence"/>
</dbReference>
<proteinExistence type="predicted"/>